<reference evidence="2" key="1">
    <citation type="submission" date="2015-01" db="EMBL/GenBank/DDBJ databases">
        <authorList>
            <person name="Aksoy S."/>
            <person name="Warren W."/>
            <person name="Wilson R.K."/>
        </authorList>
    </citation>
    <scope>NUCLEOTIDE SEQUENCE [LARGE SCALE GENOMIC DNA]</scope>
    <source>
        <strain evidence="2">IAEA</strain>
    </source>
</reference>
<evidence type="ECO:0000313" key="1">
    <source>
        <dbReference type="EnsemblMetazoa" id="GPPI012878-PA"/>
    </source>
</evidence>
<evidence type="ECO:0000313" key="2">
    <source>
        <dbReference type="Proteomes" id="UP000092460"/>
    </source>
</evidence>
<proteinExistence type="predicted"/>
<dbReference type="EnsemblMetazoa" id="GPPI012878-RA">
    <property type="protein sequence ID" value="GPPI012878-PA"/>
    <property type="gene ID" value="GPPI012878"/>
</dbReference>
<keyword evidence="2" id="KW-1185">Reference proteome</keyword>
<sequence length="98" mass="11453">MKKFMLQTKYAYIRPYRILMFSKQNHHPAYRHAENIYDGGTDTDDDECPLESSTTMNPASQLENGLNSAIAYLKETKRRQLIEDSEHCCKTWCKCSQI</sequence>
<dbReference type="Proteomes" id="UP000092460">
    <property type="component" value="Unassembled WGS sequence"/>
</dbReference>
<dbReference type="AlphaFoldDB" id="A0A1B0AYF5"/>
<reference evidence="1" key="2">
    <citation type="submission" date="2020-05" db="UniProtKB">
        <authorList>
            <consortium name="EnsemblMetazoa"/>
        </authorList>
    </citation>
    <scope>IDENTIFICATION</scope>
    <source>
        <strain evidence="1">IAEA</strain>
    </source>
</reference>
<accession>A0A1B0AYF5</accession>
<dbReference type="VEuPathDB" id="VectorBase:GPPI012878"/>
<protein>
    <submittedName>
        <fullName evidence="1">Uncharacterized protein</fullName>
    </submittedName>
</protein>
<dbReference type="EMBL" id="JXJN01005725">
    <property type="status" value="NOT_ANNOTATED_CDS"/>
    <property type="molecule type" value="Genomic_DNA"/>
</dbReference>
<dbReference type="EMBL" id="JXJN01005724">
    <property type="status" value="NOT_ANNOTATED_CDS"/>
    <property type="molecule type" value="Genomic_DNA"/>
</dbReference>
<name>A0A1B0AYF5_9MUSC</name>
<organism evidence="1 2">
    <name type="scientific">Glossina palpalis gambiensis</name>
    <dbReference type="NCBI Taxonomy" id="67801"/>
    <lineage>
        <taxon>Eukaryota</taxon>
        <taxon>Metazoa</taxon>
        <taxon>Ecdysozoa</taxon>
        <taxon>Arthropoda</taxon>
        <taxon>Hexapoda</taxon>
        <taxon>Insecta</taxon>
        <taxon>Pterygota</taxon>
        <taxon>Neoptera</taxon>
        <taxon>Endopterygota</taxon>
        <taxon>Diptera</taxon>
        <taxon>Brachycera</taxon>
        <taxon>Muscomorpha</taxon>
        <taxon>Hippoboscoidea</taxon>
        <taxon>Glossinidae</taxon>
        <taxon>Glossina</taxon>
    </lineage>
</organism>